<feature type="domain" description="Major facilitator superfamily (MFS) profile" evidence="8">
    <location>
        <begin position="1"/>
        <end position="188"/>
    </location>
</feature>
<feature type="transmembrane region" description="Helical" evidence="7">
    <location>
        <begin position="217"/>
        <end position="240"/>
    </location>
</feature>
<evidence type="ECO:0000313" key="10">
    <source>
        <dbReference type="Proteomes" id="UP000198282"/>
    </source>
</evidence>
<dbReference type="GO" id="GO:0005886">
    <property type="term" value="C:plasma membrane"/>
    <property type="evidence" value="ECO:0007669"/>
    <property type="project" value="UniProtKB-SubCell"/>
</dbReference>
<reference evidence="9 10" key="1">
    <citation type="submission" date="2017-06" db="EMBL/GenBank/DDBJ databases">
        <authorList>
            <person name="Kim H.J."/>
            <person name="Triplett B.A."/>
        </authorList>
    </citation>
    <scope>NUCLEOTIDE SEQUENCE [LARGE SCALE GENOMIC DNA]</scope>
    <source>
        <strain evidence="9 10">CGMCC 4.2132</strain>
    </source>
</reference>
<evidence type="ECO:0000256" key="1">
    <source>
        <dbReference type="ARBA" id="ARBA00004429"/>
    </source>
</evidence>
<evidence type="ECO:0000256" key="6">
    <source>
        <dbReference type="ARBA" id="ARBA00023136"/>
    </source>
</evidence>
<evidence type="ECO:0000256" key="2">
    <source>
        <dbReference type="ARBA" id="ARBA00022448"/>
    </source>
</evidence>
<evidence type="ECO:0000313" key="9">
    <source>
        <dbReference type="EMBL" id="SNS60140.1"/>
    </source>
</evidence>
<dbReference type="Proteomes" id="UP000198282">
    <property type="component" value="Unassembled WGS sequence"/>
</dbReference>
<keyword evidence="5 7" id="KW-1133">Transmembrane helix</keyword>
<feature type="transmembrane region" description="Helical" evidence="7">
    <location>
        <begin position="307"/>
        <end position="331"/>
    </location>
</feature>
<gene>
    <name evidence="9" type="ORF">SAMN05216276_101280</name>
</gene>
<dbReference type="PROSITE" id="PS50850">
    <property type="entry name" value="MFS"/>
    <property type="match status" value="1"/>
</dbReference>
<comment type="subcellular location">
    <subcellularLocation>
        <location evidence="1">Cell inner membrane</location>
        <topology evidence="1">Multi-pass membrane protein</topology>
    </subcellularLocation>
</comment>
<feature type="transmembrane region" description="Helical" evidence="7">
    <location>
        <begin position="343"/>
        <end position="367"/>
    </location>
</feature>
<name>A0A239FTL5_9ACTN</name>
<dbReference type="EMBL" id="FZOD01000012">
    <property type="protein sequence ID" value="SNS60140.1"/>
    <property type="molecule type" value="Genomic_DNA"/>
</dbReference>
<dbReference type="Pfam" id="PF05977">
    <property type="entry name" value="MFS_3"/>
    <property type="match status" value="1"/>
</dbReference>
<dbReference type="GO" id="GO:0022857">
    <property type="term" value="F:transmembrane transporter activity"/>
    <property type="evidence" value="ECO:0007669"/>
    <property type="project" value="InterPro"/>
</dbReference>
<evidence type="ECO:0000259" key="8">
    <source>
        <dbReference type="PROSITE" id="PS50850"/>
    </source>
</evidence>
<organism evidence="9 10">
    <name type="scientific">Streptosporangium subroseum</name>
    <dbReference type="NCBI Taxonomy" id="106412"/>
    <lineage>
        <taxon>Bacteria</taxon>
        <taxon>Bacillati</taxon>
        <taxon>Actinomycetota</taxon>
        <taxon>Actinomycetes</taxon>
        <taxon>Streptosporangiales</taxon>
        <taxon>Streptosporangiaceae</taxon>
        <taxon>Streptosporangium</taxon>
    </lineage>
</organism>
<proteinExistence type="predicted"/>
<feature type="transmembrane region" description="Helical" evidence="7">
    <location>
        <begin position="99"/>
        <end position="116"/>
    </location>
</feature>
<feature type="transmembrane region" description="Helical" evidence="7">
    <location>
        <begin position="42"/>
        <end position="63"/>
    </location>
</feature>
<feature type="transmembrane region" description="Helical" evidence="7">
    <location>
        <begin position="12"/>
        <end position="36"/>
    </location>
</feature>
<sequence>MIGPLRERAFLRLWIAGFISEIGDWMLLVALPVFVYQLTGSAAATATTFVVALLPSLLLSPVAGVLADRWDRRRLMLGVSLVQAAALLPLLAVHDAGDLVLINVVMVAHAGLAILFEPAKNALLPTLVKPDQVAAANGLIGLNSNLARLIGASLGGVLLGFSGLAGVLLADVVSFLLAALLLLRPFRAGTVKREHPPVFRAWLEGLREIRDRGPLRVMLGVVGLMAVSQGIFVVLFVVFVTDRLGGGEAEIGVLRGVQAVGGVLGGLLVGVLARRLRAGRLLGLALLVFGLISAIGWNGPYVTMAPAFYLVLFAVIGAPGVIAGVGMMSVLQLHTADETRGRVLGSFFSLNDGFQALGMMLAGVLVVPLGLTVMLNVQAGLYALAGLVALRRWWREKPGDAALPPVLTTEAALDADQSVNKAY</sequence>
<dbReference type="InterPro" id="IPR020846">
    <property type="entry name" value="MFS_dom"/>
</dbReference>
<dbReference type="PANTHER" id="PTHR23513:SF9">
    <property type="entry name" value="ENTEROBACTIN EXPORTER ENTS"/>
    <property type="match status" value="1"/>
</dbReference>
<feature type="transmembrane region" description="Helical" evidence="7">
    <location>
        <begin position="252"/>
        <end position="274"/>
    </location>
</feature>
<feature type="transmembrane region" description="Helical" evidence="7">
    <location>
        <begin position="164"/>
        <end position="183"/>
    </location>
</feature>
<dbReference type="CDD" id="cd06173">
    <property type="entry name" value="MFS_MefA_like"/>
    <property type="match status" value="1"/>
</dbReference>
<dbReference type="Gene3D" id="1.20.1250.20">
    <property type="entry name" value="MFS general substrate transporter like domains"/>
    <property type="match status" value="1"/>
</dbReference>
<dbReference type="AlphaFoldDB" id="A0A239FTL5"/>
<feature type="transmembrane region" description="Helical" evidence="7">
    <location>
        <begin position="373"/>
        <end position="390"/>
    </location>
</feature>
<dbReference type="RefSeq" id="WP_089207860.1">
    <property type="nucleotide sequence ID" value="NZ_FZOD01000012.1"/>
</dbReference>
<dbReference type="PANTHER" id="PTHR23513">
    <property type="entry name" value="INTEGRAL MEMBRANE EFFLUX PROTEIN-RELATED"/>
    <property type="match status" value="1"/>
</dbReference>
<dbReference type="InterPro" id="IPR010290">
    <property type="entry name" value="TM_effector"/>
</dbReference>
<keyword evidence="10" id="KW-1185">Reference proteome</keyword>
<keyword evidence="6 7" id="KW-0472">Membrane</keyword>
<evidence type="ECO:0000256" key="4">
    <source>
        <dbReference type="ARBA" id="ARBA00022692"/>
    </source>
</evidence>
<keyword evidence="3" id="KW-1003">Cell membrane</keyword>
<keyword evidence="2" id="KW-0813">Transport</keyword>
<feature type="transmembrane region" description="Helical" evidence="7">
    <location>
        <begin position="281"/>
        <end position="301"/>
    </location>
</feature>
<dbReference type="SUPFAM" id="SSF103473">
    <property type="entry name" value="MFS general substrate transporter"/>
    <property type="match status" value="1"/>
</dbReference>
<dbReference type="InterPro" id="IPR036259">
    <property type="entry name" value="MFS_trans_sf"/>
</dbReference>
<protein>
    <submittedName>
        <fullName evidence="9">Na+/melibiose symporter</fullName>
    </submittedName>
</protein>
<accession>A0A239FTL5</accession>
<evidence type="ECO:0000256" key="7">
    <source>
        <dbReference type="SAM" id="Phobius"/>
    </source>
</evidence>
<evidence type="ECO:0000256" key="3">
    <source>
        <dbReference type="ARBA" id="ARBA00022475"/>
    </source>
</evidence>
<keyword evidence="4 7" id="KW-0812">Transmembrane</keyword>
<evidence type="ECO:0000256" key="5">
    <source>
        <dbReference type="ARBA" id="ARBA00022989"/>
    </source>
</evidence>
<dbReference type="OrthoDB" id="3542743at2"/>